<dbReference type="CDD" id="cd22160">
    <property type="entry name" value="F-box_AtFBL13-like"/>
    <property type="match status" value="1"/>
</dbReference>
<reference evidence="3" key="1">
    <citation type="submission" date="2024-06" db="EMBL/GenBank/DDBJ databases">
        <authorList>
            <person name="Ryan C."/>
        </authorList>
    </citation>
    <scope>NUCLEOTIDE SEQUENCE [LARGE SCALE GENOMIC DNA]</scope>
</reference>
<dbReference type="InterPro" id="IPR001810">
    <property type="entry name" value="F-box_dom"/>
</dbReference>
<accession>A0ABC9AQ43</accession>
<dbReference type="Proteomes" id="UP001497457">
    <property type="component" value="Chromosome 21rd"/>
</dbReference>
<evidence type="ECO:0000259" key="1">
    <source>
        <dbReference type="Pfam" id="PF00646"/>
    </source>
</evidence>
<gene>
    <name evidence="2" type="ORF">URODEC1_LOCUS56326</name>
</gene>
<organism evidence="2 3">
    <name type="scientific">Urochloa decumbens</name>
    <dbReference type="NCBI Taxonomy" id="240449"/>
    <lineage>
        <taxon>Eukaryota</taxon>
        <taxon>Viridiplantae</taxon>
        <taxon>Streptophyta</taxon>
        <taxon>Embryophyta</taxon>
        <taxon>Tracheophyta</taxon>
        <taxon>Spermatophyta</taxon>
        <taxon>Magnoliopsida</taxon>
        <taxon>Liliopsida</taxon>
        <taxon>Poales</taxon>
        <taxon>Poaceae</taxon>
        <taxon>PACMAD clade</taxon>
        <taxon>Panicoideae</taxon>
        <taxon>Panicodae</taxon>
        <taxon>Paniceae</taxon>
        <taxon>Melinidinae</taxon>
        <taxon>Urochloa</taxon>
    </lineage>
</organism>
<protein>
    <recommendedName>
        <fullName evidence="1">F-box domain-containing protein</fullName>
    </recommendedName>
</protein>
<dbReference type="AlphaFoldDB" id="A0ABC9AQ43"/>
<evidence type="ECO:0000313" key="2">
    <source>
        <dbReference type="EMBL" id="CAL4981819.1"/>
    </source>
</evidence>
<sequence>MPPGKAHKASAAGRDLIGALPDALLLHILSFLPAQQAGRTCVLARRWIDLWKSATGLRIVGADGESPVRFGDVWEFVDHLLLFCGCSPLEECEFRFVELSDGDVPRMNLWIRHALMCKVRVLRLLVHRTGAAPLNPEDLRLVSQHLTRLNLGKLLFNKFLDFSRCPSLQDLWIGSSNFVHVDRISSVSKAPNDRKRFFQTPVLETIPPLLGAVVQINHACADRCSHDDYGNCCYESCKSCMQNDDSCLLLQGLSQAKNLCLIADAKTFVFRRDLKWCQTFTQLKNCVLNEHWCVPDVRALAFILEHSPVLEGLYLILFSKGPKHNVEMKGSFNPKELPCTISAQLKRVEVKCAGVDERVVEVLRFTFPRKDGLI</sequence>
<dbReference type="InterPro" id="IPR036047">
    <property type="entry name" value="F-box-like_dom_sf"/>
</dbReference>
<dbReference type="PANTHER" id="PTHR34223:SF115">
    <property type="entry name" value="F-BOX DOMAIN-CONTAINING PROTEIN"/>
    <property type="match status" value="1"/>
</dbReference>
<evidence type="ECO:0000313" key="3">
    <source>
        <dbReference type="Proteomes" id="UP001497457"/>
    </source>
</evidence>
<dbReference type="SUPFAM" id="SSF81383">
    <property type="entry name" value="F-box domain"/>
    <property type="match status" value="1"/>
</dbReference>
<proteinExistence type="predicted"/>
<name>A0ABC9AQ43_9POAL</name>
<reference evidence="2 3" key="2">
    <citation type="submission" date="2024-10" db="EMBL/GenBank/DDBJ databases">
        <authorList>
            <person name="Ryan C."/>
        </authorList>
    </citation>
    <scope>NUCLEOTIDE SEQUENCE [LARGE SCALE GENOMIC DNA]</scope>
</reference>
<dbReference type="Pfam" id="PF00646">
    <property type="entry name" value="F-box"/>
    <property type="match status" value="1"/>
</dbReference>
<dbReference type="InterPro" id="IPR053197">
    <property type="entry name" value="F-box_SCFL_complex_component"/>
</dbReference>
<dbReference type="InterPro" id="IPR053781">
    <property type="entry name" value="F-box_AtFBL13-like"/>
</dbReference>
<dbReference type="PANTHER" id="PTHR34223">
    <property type="entry name" value="OS11G0201299 PROTEIN"/>
    <property type="match status" value="1"/>
</dbReference>
<dbReference type="Gene3D" id="1.20.1280.50">
    <property type="match status" value="1"/>
</dbReference>
<dbReference type="EMBL" id="OZ075131">
    <property type="protein sequence ID" value="CAL4981819.1"/>
    <property type="molecule type" value="Genomic_DNA"/>
</dbReference>
<keyword evidence="3" id="KW-1185">Reference proteome</keyword>
<feature type="domain" description="F-box" evidence="1">
    <location>
        <begin position="20"/>
        <end position="53"/>
    </location>
</feature>